<organism evidence="1 2">
    <name type="scientific">Hymenolepis diminuta</name>
    <name type="common">Rat tapeworm</name>
    <dbReference type="NCBI Taxonomy" id="6216"/>
    <lineage>
        <taxon>Eukaryota</taxon>
        <taxon>Metazoa</taxon>
        <taxon>Spiralia</taxon>
        <taxon>Lophotrochozoa</taxon>
        <taxon>Platyhelminthes</taxon>
        <taxon>Cestoda</taxon>
        <taxon>Eucestoda</taxon>
        <taxon>Cyclophyllidea</taxon>
        <taxon>Hymenolepididae</taxon>
        <taxon>Hymenolepis</taxon>
    </lineage>
</organism>
<keyword evidence="2" id="KW-1185">Reference proteome</keyword>
<evidence type="ECO:0000313" key="1">
    <source>
        <dbReference type="EMBL" id="VUZ50227.1"/>
    </source>
</evidence>
<proteinExistence type="predicted"/>
<dbReference type="AlphaFoldDB" id="A0A564YSI0"/>
<accession>A0A564YSI0</accession>
<gene>
    <name evidence="1" type="ORF">WMSIL1_LOCUS9156</name>
</gene>
<protein>
    <submittedName>
        <fullName evidence="1">Uncharacterized protein</fullName>
    </submittedName>
</protein>
<reference evidence="1 2" key="1">
    <citation type="submission" date="2019-07" db="EMBL/GenBank/DDBJ databases">
        <authorList>
            <person name="Jastrzebski P J."/>
            <person name="Paukszto L."/>
            <person name="Jastrzebski P J."/>
        </authorList>
    </citation>
    <scope>NUCLEOTIDE SEQUENCE [LARGE SCALE GENOMIC DNA]</scope>
    <source>
        <strain evidence="1 2">WMS-il1</strain>
    </source>
</reference>
<dbReference type="EMBL" id="CABIJS010000355">
    <property type="protein sequence ID" value="VUZ50227.1"/>
    <property type="molecule type" value="Genomic_DNA"/>
</dbReference>
<name>A0A564YSI0_HYMDI</name>
<sequence length="82" mass="9264">MVNLWKVPGYASSWCANMGRASQKSLCLNPVLTSKSEEDLTEIYLESSYKLHRRIRKIRRSDVTLCQTVTPEASVDLAKDSS</sequence>
<dbReference type="Proteomes" id="UP000321570">
    <property type="component" value="Unassembled WGS sequence"/>
</dbReference>
<evidence type="ECO:0000313" key="2">
    <source>
        <dbReference type="Proteomes" id="UP000321570"/>
    </source>
</evidence>